<dbReference type="SUPFAM" id="SSF51735">
    <property type="entry name" value="NAD(P)-binding Rossmann-fold domains"/>
    <property type="match status" value="1"/>
</dbReference>
<dbReference type="SUPFAM" id="SSF53223">
    <property type="entry name" value="Aminoacid dehydrogenase-like, N-terminal domain"/>
    <property type="match status" value="1"/>
</dbReference>
<evidence type="ECO:0008006" key="11">
    <source>
        <dbReference type="Google" id="ProtNLM"/>
    </source>
</evidence>
<dbReference type="InterPro" id="IPR049064">
    <property type="entry name" value="NAD_Glu_DH_ACT3"/>
</dbReference>
<feature type="compositionally biased region" description="Basic and acidic residues" evidence="2">
    <location>
        <begin position="161"/>
        <end position="178"/>
    </location>
</feature>
<feature type="domain" description="NAD-glutamate dehydrogenase ACT2" evidence="7">
    <location>
        <begin position="1238"/>
        <end position="1328"/>
    </location>
</feature>
<feature type="region of interest" description="Disordered" evidence="2">
    <location>
        <begin position="517"/>
        <end position="567"/>
    </location>
</feature>
<dbReference type="Pfam" id="PF05088">
    <property type="entry name" value="Bac_GDH_CD"/>
    <property type="match status" value="1"/>
</dbReference>
<proteinExistence type="inferred from homology"/>
<dbReference type="Gene3D" id="3.40.50.850">
    <property type="entry name" value="Isochorismatase-like"/>
    <property type="match status" value="1"/>
</dbReference>
<feature type="compositionally biased region" description="Low complexity" evidence="2">
    <location>
        <begin position="252"/>
        <end position="261"/>
    </location>
</feature>
<dbReference type="Pfam" id="PF21076">
    <property type="entry name" value="GDH_ACT2"/>
    <property type="match status" value="1"/>
</dbReference>
<dbReference type="Pfam" id="PF21077">
    <property type="entry name" value="GDH_ACT3"/>
    <property type="match status" value="1"/>
</dbReference>
<dbReference type="Pfam" id="PF21075">
    <property type="entry name" value="GDH_ACT1"/>
    <property type="match status" value="1"/>
</dbReference>
<feature type="region of interest" description="Disordered" evidence="2">
    <location>
        <begin position="1"/>
        <end position="24"/>
    </location>
</feature>
<dbReference type="Pfam" id="PF21074">
    <property type="entry name" value="GDH_C"/>
    <property type="match status" value="1"/>
</dbReference>
<dbReference type="InterPro" id="IPR000868">
    <property type="entry name" value="Isochorismatase-like_dom"/>
</dbReference>
<dbReference type="GO" id="GO:0004352">
    <property type="term" value="F:glutamate dehydrogenase (NAD+) activity"/>
    <property type="evidence" value="ECO:0007669"/>
    <property type="project" value="InterPro"/>
</dbReference>
<feature type="compositionally biased region" description="Basic residues" evidence="2">
    <location>
        <begin position="544"/>
        <end position="558"/>
    </location>
</feature>
<feature type="region of interest" description="Disordered" evidence="2">
    <location>
        <begin position="287"/>
        <end position="453"/>
    </location>
</feature>
<accession>A0A9P9Z9Y2</accession>
<evidence type="ECO:0000259" key="5">
    <source>
        <dbReference type="Pfam" id="PF21074"/>
    </source>
</evidence>
<feature type="compositionally biased region" description="Basic and acidic residues" evidence="2">
    <location>
        <begin position="287"/>
        <end position="299"/>
    </location>
</feature>
<dbReference type="InterPro" id="IPR046346">
    <property type="entry name" value="Aminoacid_DH-like_N_sf"/>
</dbReference>
<comment type="similarity">
    <text evidence="1">Belongs to the isochorismatase family.</text>
</comment>
<feature type="region of interest" description="Disordered" evidence="2">
    <location>
        <begin position="145"/>
        <end position="201"/>
    </location>
</feature>
<dbReference type="Pfam" id="PF21078">
    <property type="entry name" value="GDH_HM3"/>
    <property type="match status" value="1"/>
</dbReference>
<feature type="compositionally biased region" description="Basic residues" evidence="2">
    <location>
        <begin position="302"/>
        <end position="311"/>
    </location>
</feature>
<dbReference type="InterPro" id="IPR007780">
    <property type="entry name" value="NAD_Glu_DH_bac"/>
</dbReference>
<feature type="compositionally biased region" description="Basic and acidic residues" evidence="2">
    <location>
        <begin position="383"/>
        <end position="392"/>
    </location>
</feature>
<name>A0A9P9Z9Y2_9POAL</name>
<feature type="domain" description="NAD-glutamate dehydrogenase ACT3" evidence="8">
    <location>
        <begin position="1396"/>
        <end position="1453"/>
    </location>
</feature>
<dbReference type="Pfam" id="PF21073">
    <property type="entry name" value="GDH_HM1"/>
    <property type="match status" value="1"/>
</dbReference>
<feature type="domain" description="Isochorismatase-like" evidence="3">
    <location>
        <begin position="650"/>
        <end position="812"/>
    </location>
</feature>
<feature type="compositionally biased region" description="Basic and acidic residues" evidence="2">
    <location>
        <begin position="533"/>
        <end position="543"/>
    </location>
</feature>
<organism evidence="9 10">
    <name type="scientific">Rhynchospora breviuscula</name>
    <dbReference type="NCBI Taxonomy" id="2022672"/>
    <lineage>
        <taxon>Eukaryota</taxon>
        <taxon>Viridiplantae</taxon>
        <taxon>Streptophyta</taxon>
        <taxon>Embryophyta</taxon>
        <taxon>Tracheophyta</taxon>
        <taxon>Spermatophyta</taxon>
        <taxon>Magnoliopsida</taxon>
        <taxon>Liliopsida</taxon>
        <taxon>Poales</taxon>
        <taxon>Cyperaceae</taxon>
        <taxon>Cyperoideae</taxon>
        <taxon>Rhynchosporeae</taxon>
        <taxon>Rhynchospora</taxon>
    </lineage>
</organism>
<feature type="compositionally biased region" description="Basic residues" evidence="2">
    <location>
        <begin position="608"/>
        <end position="636"/>
    </location>
</feature>
<evidence type="ECO:0000256" key="1">
    <source>
        <dbReference type="ARBA" id="ARBA00006336"/>
    </source>
</evidence>
<dbReference type="InterPro" id="IPR049062">
    <property type="entry name" value="NAD_Glu_DH_ACT2"/>
</dbReference>
<sequence>MPEAGSRGAGTVEDQRGGPVVGALHGHVGAEDAALHVGPESRELRAHGVVRRLAHRPRRGGGPGRPAALARVAVQRELADHEHARVLAGLGEVGQRALPAQQPQAPELAGRPGDVVGPVVVGDAEVDQQPGGVQRADDLAVDEHPGAADTLQDGSHATSVSHRERAADGARDQPDPRRDQRRQRHRGGRAQGPPPRPVLAVDRGVDLGVRYLLRLLRARVRRLRAAGAGRRARRHRPGRASRGRHRDRRQARLGADAGALARRLRRARQPGAGGVLVGAQRRLGDGADLARRAGGRDGGARAGRRGRRRDPRGRAGRRDRADRRRRVPRLRRDHADPDLDHLRRRRPHGRVRRPGRRPRRPRRRGRPARRRPGRAGRRRHPDGHRDRAELGQRSRRLLALPAAQRLGRRRRRLDRDRAVGGQRGAVRGRDRPGRLRRRPRRRDRRGPDRGAGLAAADLVPRALRRGGGRRARVGCAARHLLLGPVAAGARPAGLEARRGADRRRDHGARVRLRAVPRTRRLRQPVPGLPHHPRGADRGLGRRDGGRHRAAPPRLRRRRADGPVRSLRRRRLARARLVRRRHRRGLGAGHEHLRRLAELAGLPDGPGRRQGRRVGRGQPRRRRRAAHRGRRVRRPLRRPGAPLRGVSGAPWLVVVDLQHVFTDPASPWGGTEVDRALAGARDLLGRFAGRAVLTRFEPAVPPEGSWADYYRAWPFALEALESDPGTYDLVLDPAEVAGVPVLTRPTMGKYGDDLLALTGGVRDLVLCGVATDCCVLSTALAAADAGARVRVVGDACAGSSPEAHERALAVMAAAESASPADTTADRRTSVPPVVEELVEGARRLPAVPGVDLESLIRVYYRDLDAEDVEGRAARELGASVLHHLSLAQRRPAGTALVDVSTPSAERDGWSLQGRTAVEVVTDDMPFLVDSVQMALEAAGHEVRLLLHPQYVVQRDADGSIVEVRGQEASVAASDTGHESWMHIEIESVDEAEREAVAAAVSSALDDVRRVVEDWPRMRRRAEAVSAGLHEDATLRESWESQQAGSFLHWLADDHFTFLGYQEYDLVPGPAGPDGSDGPPVLRAVPGTGSGLLRSDRAQETAAELAGDLGPTGGAEPGGAVRLLHLSKAGQRSTVHRPSHMDQVALRKVDSQGRLVGERRFLGLFSSAAYTESVTRIPVLRERARRVLELAGLEQMSHDGKAVMDVLEGYPRDELFQTSPDQLVPIARAVSRFRTRRELRVFLRRDDFGRFVSCVVYLPRDRYNTPVRDRFTSILTERTGAASIEFTARVSDALAARLHLVARPAEGEQLLDVDTAELEAELTAATRSWDDELVEASTGPGGLERADVPARTLREQLSGVPEAYKEDYEPVDGARDLSRLAAMQPDDVEVSLATGLGGEARLKMFRTGDPVSLSTVLPMLTAMGVDVVDERPYLFHGLGPAPSHLYDFGLHRAEGWPAERVAAFEEAVLAVWDGRAESDGFNALVLAAGLSWRQVSVLRAYARYQRQGGSSYSLDYVEETLAGNVAIAADLVALFEARFDPALGEPDAPGRAAACEEVEARVAAGLDEVAALDQDKILRSLLGLVRATLRTNYFQGREVDGELVDHDYVSFKLDPRQVPDLPAPRPRFEIFVYSPRVEGVHLRFGAVARGGLRWSDRRDDFRTEILGLVKAQMVKNTVIVPVGAKGGFVGKRLPDPSDREAWLAEGVACYTTFISGLLDLTDNLVDEPGAGARVVAPPARVVRHDPDDTYLVVAADKGTATFSDIANGVAADYGYWLGDAFASGGSVGYDHKAMGITAKGAWVSVQRHFRERGIDCQTQDFTAVGIGDMSGDVFGNGMLASQHTRLVAAFDHRDIFLDPDPDAAASYAERQRMFALPRSSWQDYDASLISEGGGVWSRKAKSVPVSAPVRAALGLDDDVTSLSPPELVRAILLAPVDLLWNGGIGTYVKASTETNAEAGDKANDLVRVDGKELRCALVGEGGNLGLTQRGRIEYARRGRGGEGGRINTDFIDNSAGVDTSDHEVNIKILLDSVVSAGDLGSQARHDLLASMTDEVASLVLADNDEQNLALANSASRAFSLLHVHEAMMRWLERAGRLDRDLEGLPSRREVAARVEQGGGLTVPELSVLLAYAKIVLAEQLAETDIAEDPFLRGELFSYFPGPLRQEYRQAMQDHPLRPQIVVTQIVNRLINEAGITYLHRLGEETGAPVAELTRANFVAREVLGTEALLGEIHAQDFVIDAAVQTRMRVEVRTLVERVSRWLVDNFRAPLDSEAIVEHFGVLGQQVIAELPSLMSGRELAAFEERRQEYVDQGVPDALAAKVAALPPAYMVVGVVETARREQLDALEVARVHFALGERLGLPTVVQRILALPRSDRWESLARAALRDDLHGVHASLTAEVLARTPGDESAAARVDDWESVDHARVAAAAETLEEICAEESSDLARLSVGLRVVRSLVG</sequence>
<dbReference type="Pfam" id="PF00857">
    <property type="entry name" value="Isochorismatase"/>
    <property type="match status" value="1"/>
</dbReference>
<feature type="domain" description="NAD-glutamate dehydrogenase catalytic" evidence="4">
    <location>
        <begin position="1560"/>
        <end position="2070"/>
    </location>
</feature>
<dbReference type="GO" id="GO:0006538">
    <property type="term" value="P:L-glutamate catabolic process"/>
    <property type="evidence" value="ECO:0007669"/>
    <property type="project" value="InterPro"/>
</dbReference>
<dbReference type="Proteomes" id="UP001151287">
    <property type="component" value="Unassembled WGS sequence"/>
</dbReference>
<feature type="compositionally biased region" description="Basic residues" evidence="2">
    <location>
        <begin position="434"/>
        <end position="444"/>
    </location>
</feature>
<dbReference type="InterPro" id="IPR049059">
    <property type="entry name" value="NAD_Glu_DH_HM1"/>
</dbReference>
<evidence type="ECO:0000313" key="9">
    <source>
        <dbReference type="EMBL" id="KAJ1684793.1"/>
    </source>
</evidence>
<evidence type="ECO:0000259" key="6">
    <source>
        <dbReference type="Pfam" id="PF21075"/>
    </source>
</evidence>
<evidence type="ECO:0000259" key="7">
    <source>
        <dbReference type="Pfam" id="PF21076"/>
    </source>
</evidence>
<dbReference type="AntiFam" id="ANF00188">
    <property type="entry name" value="Shadow ORF (opposite dtd)"/>
</dbReference>
<feature type="region of interest" description="Disordered" evidence="2">
    <location>
        <begin position="225"/>
        <end position="266"/>
    </location>
</feature>
<feature type="domain" description="NAD-specific glutamate dehydrogenase C-terminal" evidence="5">
    <location>
        <begin position="2116"/>
        <end position="2452"/>
    </location>
</feature>
<dbReference type="EMBL" id="JAMQYH010000009">
    <property type="protein sequence ID" value="KAJ1684793.1"/>
    <property type="molecule type" value="Genomic_DNA"/>
</dbReference>
<dbReference type="OrthoDB" id="10050812at2759"/>
<evidence type="ECO:0000256" key="2">
    <source>
        <dbReference type="SAM" id="MobiDB-lite"/>
    </source>
</evidence>
<keyword evidence="10" id="KW-1185">Reference proteome</keyword>
<evidence type="ECO:0000259" key="8">
    <source>
        <dbReference type="Pfam" id="PF21077"/>
    </source>
</evidence>
<dbReference type="InterPro" id="IPR028971">
    <property type="entry name" value="NAD-GDH_cat"/>
</dbReference>
<feature type="region of interest" description="Disordered" evidence="2">
    <location>
        <begin position="597"/>
        <end position="640"/>
    </location>
</feature>
<dbReference type="InterPro" id="IPR049056">
    <property type="entry name" value="NAD_Glu_DH_HM3"/>
</dbReference>
<dbReference type="InterPro" id="IPR036380">
    <property type="entry name" value="Isochorismatase-like_sf"/>
</dbReference>
<dbReference type="InterPro" id="IPR024727">
    <property type="entry name" value="NAD_Glu_DH_N_ACT1"/>
</dbReference>
<evidence type="ECO:0000259" key="4">
    <source>
        <dbReference type="Pfam" id="PF05088"/>
    </source>
</evidence>
<evidence type="ECO:0000313" key="10">
    <source>
        <dbReference type="Proteomes" id="UP001151287"/>
    </source>
</evidence>
<dbReference type="InterPro" id="IPR036291">
    <property type="entry name" value="NAD(P)-bd_dom_sf"/>
</dbReference>
<dbReference type="SUPFAM" id="SSF52499">
    <property type="entry name" value="Isochorismatase-like hydrolases"/>
    <property type="match status" value="1"/>
</dbReference>
<dbReference type="InterPro" id="IPR048381">
    <property type="entry name" value="GDH_C"/>
</dbReference>
<feature type="compositionally biased region" description="Basic residues" evidence="2">
    <location>
        <begin position="342"/>
        <end position="382"/>
    </location>
</feature>
<reference evidence="9" key="1">
    <citation type="journal article" date="2022" name="Cell">
        <title>Repeat-based holocentromeres influence genome architecture and karyotype evolution.</title>
        <authorList>
            <person name="Hofstatter P.G."/>
            <person name="Thangavel G."/>
            <person name="Lux T."/>
            <person name="Neumann P."/>
            <person name="Vondrak T."/>
            <person name="Novak P."/>
            <person name="Zhang M."/>
            <person name="Costa L."/>
            <person name="Castellani M."/>
            <person name="Scott A."/>
            <person name="Toegelov H."/>
            <person name="Fuchs J."/>
            <person name="Mata-Sucre Y."/>
            <person name="Dias Y."/>
            <person name="Vanzela A.L.L."/>
            <person name="Huettel B."/>
            <person name="Almeida C.C.S."/>
            <person name="Simkova H."/>
            <person name="Souza G."/>
            <person name="Pedrosa-Harand A."/>
            <person name="Macas J."/>
            <person name="Mayer K.F.X."/>
            <person name="Houben A."/>
            <person name="Marques A."/>
        </authorList>
    </citation>
    <scope>NUCLEOTIDE SEQUENCE</scope>
    <source>
        <strain evidence="9">RhyBre1mFocal</strain>
    </source>
</reference>
<dbReference type="PANTHER" id="PTHR43403">
    <property type="entry name" value="NAD-SPECIFIC GLUTAMATE DEHYDROGENASE"/>
    <property type="match status" value="1"/>
</dbReference>
<gene>
    <name evidence="9" type="ORF">LUZ63_020064</name>
</gene>
<feature type="compositionally biased region" description="Basic and acidic residues" evidence="2">
    <location>
        <begin position="312"/>
        <end position="322"/>
    </location>
</feature>
<feature type="compositionally biased region" description="Basic residues" evidence="2">
    <location>
        <begin position="225"/>
        <end position="251"/>
    </location>
</feature>
<feature type="compositionally biased region" description="Basic residues" evidence="2">
    <location>
        <begin position="179"/>
        <end position="188"/>
    </location>
</feature>
<dbReference type="GO" id="GO:0004069">
    <property type="term" value="F:L-aspartate:2-oxoglutarate aminotransferase activity"/>
    <property type="evidence" value="ECO:0007669"/>
    <property type="project" value="InterPro"/>
</dbReference>
<comment type="caution">
    <text evidence="9">The sequence shown here is derived from an EMBL/GenBank/DDBJ whole genome shotgun (WGS) entry which is preliminary data.</text>
</comment>
<protein>
    <recommendedName>
        <fullName evidence="11">Glutamate dehydrogenase</fullName>
    </recommendedName>
</protein>
<dbReference type="PANTHER" id="PTHR43403:SF1">
    <property type="entry name" value="NAD-SPECIFIC GLUTAMATE DEHYDROGENASE"/>
    <property type="match status" value="1"/>
</dbReference>
<feature type="domain" description="NAD-glutamate dehydrogenase N-terminal ACT1" evidence="6">
    <location>
        <begin position="855"/>
        <end position="996"/>
    </location>
</feature>
<evidence type="ECO:0000259" key="3">
    <source>
        <dbReference type="Pfam" id="PF00857"/>
    </source>
</evidence>
<feature type="compositionally biased region" description="Basic residues" evidence="2">
    <location>
        <begin position="323"/>
        <end position="332"/>
    </location>
</feature>